<dbReference type="AlphaFoldDB" id="A0A392QCX2"/>
<keyword evidence="4" id="KW-1133">Transmembrane helix</keyword>
<organism evidence="7 8">
    <name type="scientific">Trifolium medium</name>
    <dbReference type="NCBI Taxonomy" id="97028"/>
    <lineage>
        <taxon>Eukaryota</taxon>
        <taxon>Viridiplantae</taxon>
        <taxon>Streptophyta</taxon>
        <taxon>Embryophyta</taxon>
        <taxon>Tracheophyta</taxon>
        <taxon>Spermatophyta</taxon>
        <taxon>Magnoliopsida</taxon>
        <taxon>eudicotyledons</taxon>
        <taxon>Gunneridae</taxon>
        <taxon>Pentapetalae</taxon>
        <taxon>rosids</taxon>
        <taxon>fabids</taxon>
        <taxon>Fabales</taxon>
        <taxon>Fabaceae</taxon>
        <taxon>Papilionoideae</taxon>
        <taxon>50 kb inversion clade</taxon>
        <taxon>NPAAA clade</taxon>
        <taxon>Hologalegina</taxon>
        <taxon>IRL clade</taxon>
        <taxon>Trifolieae</taxon>
        <taxon>Trifolium</taxon>
    </lineage>
</organism>
<dbReference type="Proteomes" id="UP000265520">
    <property type="component" value="Unassembled WGS sequence"/>
</dbReference>
<evidence type="ECO:0000256" key="1">
    <source>
        <dbReference type="ARBA" id="ARBA00004141"/>
    </source>
</evidence>
<feature type="non-terminal residue" evidence="7">
    <location>
        <position position="1"/>
    </location>
</feature>
<evidence type="ECO:0000259" key="6">
    <source>
        <dbReference type="Pfam" id="PF00324"/>
    </source>
</evidence>
<reference evidence="7 8" key="1">
    <citation type="journal article" date="2018" name="Front. Plant Sci.">
        <title>Red Clover (Trifolium pratense) and Zigzag Clover (T. medium) - A Picture of Genomic Similarities and Differences.</title>
        <authorList>
            <person name="Dluhosova J."/>
            <person name="Istvanek J."/>
            <person name="Nedelnik J."/>
            <person name="Repkova J."/>
        </authorList>
    </citation>
    <scope>NUCLEOTIDE SEQUENCE [LARGE SCALE GENOMIC DNA]</scope>
    <source>
        <strain evidence="8">cv. 10/8</strain>
        <tissue evidence="7">Leaf</tissue>
    </source>
</reference>
<name>A0A392QCX2_9FABA</name>
<accession>A0A392QCX2</accession>
<feature type="domain" description="Amino acid permease/ SLC12A" evidence="6">
    <location>
        <begin position="2"/>
        <end position="66"/>
    </location>
</feature>
<dbReference type="GO" id="GO:0016020">
    <property type="term" value="C:membrane"/>
    <property type="evidence" value="ECO:0007669"/>
    <property type="project" value="UniProtKB-SubCell"/>
</dbReference>
<dbReference type="InterPro" id="IPR004841">
    <property type="entry name" value="AA-permease/SLC12A_dom"/>
</dbReference>
<dbReference type="GO" id="GO:0015171">
    <property type="term" value="F:amino acid transmembrane transporter activity"/>
    <property type="evidence" value="ECO:0007669"/>
    <property type="project" value="TreeGrafter"/>
</dbReference>
<dbReference type="PANTHER" id="PTHR43243:SF99">
    <property type="entry name" value="CATIONIC AMINO ACID TRANSPORTER 2, VACUOLAR PROTEIN"/>
    <property type="match status" value="1"/>
</dbReference>
<keyword evidence="3" id="KW-0812">Transmembrane</keyword>
<evidence type="ECO:0000313" key="7">
    <source>
        <dbReference type="EMBL" id="MCI22004.1"/>
    </source>
</evidence>
<evidence type="ECO:0000256" key="5">
    <source>
        <dbReference type="ARBA" id="ARBA00023136"/>
    </source>
</evidence>
<dbReference type="Gene3D" id="1.20.1740.10">
    <property type="entry name" value="Amino acid/polyamine transporter I"/>
    <property type="match status" value="1"/>
</dbReference>
<comment type="subcellular location">
    <subcellularLocation>
        <location evidence="1">Membrane</location>
        <topology evidence="1">Multi-pass membrane protein</topology>
    </subcellularLocation>
</comment>
<evidence type="ECO:0000256" key="4">
    <source>
        <dbReference type="ARBA" id="ARBA00022989"/>
    </source>
</evidence>
<evidence type="ECO:0000256" key="2">
    <source>
        <dbReference type="ARBA" id="ARBA00008572"/>
    </source>
</evidence>
<sequence length="66" mass="6630">VGATIGAGVYVLVGTVAREHAGPALPLSFLVAGLAATLSALCYAELASRFPSAGSAYHYAYICLGE</sequence>
<evidence type="ECO:0000313" key="8">
    <source>
        <dbReference type="Proteomes" id="UP000265520"/>
    </source>
</evidence>
<proteinExistence type="inferred from homology"/>
<dbReference type="Pfam" id="PF00324">
    <property type="entry name" value="AA_permease"/>
    <property type="match status" value="1"/>
</dbReference>
<comment type="similarity">
    <text evidence="2">Belongs to the amino acid-polyamine-organocation (APC) superfamily. Cationic amino acid transporter (CAT) (TC 2.A.3.3) family.</text>
</comment>
<keyword evidence="5" id="KW-0472">Membrane</keyword>
<evidence type="ECO:0000256" key="3">
    <source>
        <dbReference type="ARBA" id="ARBA00022692"/>
    </source>
</evidence>
<dbReference type="PANTHER" id="PTHR43243">
    <property type="entry name" value="INNER MEMBRANE TRANSPORTER YGJI-RELATED"/>
    <property type="match status" value="1"/>
</dbReference>
<keyword evidence="8" id="KW-1185">Reference proteome</keyword>
<feature type="non-terminal residue" evidence="7">
    <location>
        <position position="66"/>
    </location>
</feature>
<comment type="caution">
    <text evidence="7">The sequence shown here is derived from an EMBL/GenBank/DDBJ whole genome shotgun (WGS) entry which is preliminary data.</text>
</comment>
<protein>
    <submittedName>
        <fullName evidence="7">Cationic amino acid transporter 2 vacuolar-like</fullName>
    </submittedName>
</protein>
<dbReference type="EMBL" id="LXQA010128057">
    <property type="protein sequence ID" value="MCI22004.1"/>
    <property type="molecule type" value="Genomic_DNA"/>
</dbReference>